<dbReference type="Gene3D" id="2.30.29.30">
    <property type="entry name" value="Pleckstrin-homology domain (PH domain)/Phosphotyrosine-binding domain (PTB)"/>
    <property type="match status" value="1"/>
</dbReference>
<keyword evidence="4" id="KW-1185">Reference proteome</keyword>
<sequence>MEFGGLSMLEIANKYEAAGQKKEENSLTEPPVLVNKSDAEPDGGPEKTNRKEANFPDDEPNPAEEALKEASLAAQQAAQKAAAAVSQLGGKLSTWWTNLDPPAGTESQINLADSRTLDAAPQVAQEVNLQSTFGLGAEENLIEAFACTLVQTYRCLHNGYTPELVKTYRGTLYITEKHTCFLSTSDGETETAFTLEHAKVTSVLRQSPTRANQSATLKLVQSSDNWIAVQDFASDEELESAFALLEHKTDETS</sequence>
<gene>
    <name evidence="3" type="ORF">KFL_009440010</name>
</gene>
<dbReference type="OMA" id="VEHFKCK"/>
<dbReference type="InterPro" id="IPR004182">
    <property type="entry name" value="GRAM"/>
</dbReference>
<name>A0A1Y1IRR7_KLENI</name>
<evidence type="ECO:0000259" key="2">
    <source>
        <dbReference type="Pfam" id="PF02893"/>
    </source>
</evidence>
<reference evidence="3 4" key="1">
    <citation type="journal article" date="2014" name="Nat. Commun.">
        <title>Klebsormidium flaccidum genome reveals primary factors for plant terrestrial adaptation.</title>
        <authorList>
            <person name="Hori K."/>
            <person name="Maruyama F."/>
            <person name="Fujisawa T."/>
            <person name="Togashi T."/>
            <person name="Yamamoto N."/>
            <person name="Seo M."/>
            <person name="Sato S."/>
            <person name="Yamada T."/>
            <person name="Mori H."/>
            <person name="Tajima N."/>
            <person name="Moriyama T."/>
            <person name="Ikeuchi M."/>
            <person name="Watanabe M."/>
            <person name="Wada H."/>
            <person name="Kobayashi K."/>
            <person name="Saito M."/>
            <person name="Masuda T."/>
            <person name="Sasaki-Sekimoto Y."/>
            <person name="Mashiguchi K."/>
            <person name="Awai K."/>
            <person name="Shimojima M."/>
            <person name="Masuda S."/>
            <person name="Iwai M."/>
            <person name="Nobusawa T."/>
            <person name="Narise T."/>
            <person name="Kondo S."/>
            <person name="Saito H."/>
            <person name="Sato R."/>
            <person name="Murakawa M."/>
            <person name="Ihara Y."/>
            <person name="Oshima-Yamada Y."/>
            <person name="Ohtaka K."/>
            <person name="Satoh M."/>
            <person name="Sonobe K."/>
            <person name="Ishii M."/>
            <person name="Ohtani R."/>
            <person name="Kanamori-Sato M."/>
            <person name="Honoki R."/>
            <person name="Miyazaki D."/>
            <person name="Mochizuki H."/>
            <person name="Umetsu J."/>
            <person name="Higashi K."/>
            <person name="Shibata D."/>
            <person name="Kamiya Y."/>
            <person name="Sato N."/>
            <person name="Nakamura Y."/>
            <person name="Tabata S."/>
            <person name="Ida S."/>
            <person name="Kurokawa K."/>
            <person name="Ohta H."/>
        </authorList>
    </citation>
    <scope>NUCLEOTIDE SEQUENCE [LARGE SCALE GENOMIC DNA]</scope>
    <source>
        <strain evidence="3 4">NIES-2285</strain>
    </source>
</reference>
<organism evidence="3 4">
    <name type="scientific">Klebsormidium nitens</name>
    <name type="common">Green alga</name>
    <name type="synonym">Ulothrix nitens</name>
    <dbReference type="NCBI Taxonomy" id="105231"/>
    <lineage>
        <taxon>Eukaryota</taxon>
        <taxon>Viridiplantae</taxon>
        <taxon>Streptophyta</taxon>
        <taxon>Klebsormidiophyceae</taxon>
        <taxon>Klebsormidiales</taxon>
        <taxon>Klebsormidiaceae</taxon>
        <taxon>Klebsormidium</taxon>
    </lineage>
</organism>
<evidence type="ECO:0000313" key="3">
    <source>
        <dbReference type="EMBL" id="GAQ92199.1"/>
    </source>
</evidence>
<evidence type="ECO:0000313" key="4">
    <source>
        <dbReference type="Proteomes" id="UP000054558"/>
    </source>
</evidence>
<dbReference type="Proteomes" id="UP000054558">
    <property type="component" value="Unassembled WGS sequence"/>
</dbReference>
<protein>
    <recommendedName>
        <fullName evidence="2">GRAM domain-containing protein</fullName>
    </recommendedName>
</protein>
<dbReference type="Pfam" id="PF02893">
    <property type="entry name" value="GRAM"/>
    <property type="match status" value="1"/>
</dbReference>
<dbReference type="AlphaFoldDB" id="A0A1Y1IRR7"/>
<evidence type="ECO:0000256" key="1">
    <source>
        <dbReference type="SAM" id="MobiDB-lite"/>
    </source>
</evidence>
<dbReference type="OrthoDB" id="10261837at2759"/>
<proteinExistence type="predicted"/>
<feature type="domain" description="GRAM" evidence="2">
    <location>
        <begin position="130"/>
        <end position="247"/>
    </location>
</feature>
<accession>A0A1Y1IRR7</accession>
<feature type="region of interest" description="Disordered" evidence="1">
    <location>
        <begin position="17"/>
        <end position="62"/>
    </location>
</feature>
<dbReference type="EMBL" id="DF237893">
    <property type="protein sequence ID" value="GAQ92199.1"/>
    <property type="molecule type" value="Genomic_DNA"/>
</dbReference>
<feature type="compositionally biased region" description="Basic and acidic residues" evidence="1">
    <location>
        <begin position="44"/>
        <end position="54"/>
    </location>
</feature>
<dbReference type="InterPro" id="IPR011993">
    <property type="entry name" value="PH-like_dom_sf"/>
</dbReference>